<keyword evidence="2" id="KW-0521">NADP</keyword>
<dbReference type="AlphaFoldDB" id="A0A7Y6DWX8"/>
<dbReference type="GO" id="GO:0005737">
    <property type="term" value="C:cytoplasm"/>
    <property type="evidence" value="ECO:0007669"/>
    <property type="project" value="TreeGrafter"/>
</dbReference>
<keyword evidence="3" id="KW-0560">Oxidoreductase</keyword>
<feature type="domain" description="Ketopantoate reductase C-terminal" evidence="5">
    <location>
        <begin position="189"/>
        <end position="310"/>
    </location>
</feature>
<sequence length="336" mass="34169">MRHIIIGTGAVGGVIGGLLASVGTDVVLVARGPQLAALRASGLEVTTVAGTVRVRPALAAGPDDVDLRPDDVLVLAVKSQDTADALDAWADRPVAGGGTAAERLAVVCAQNGVDNERAALRRFAHVVAMCVWLPATYLEPGRVSAGGTPVPGVLTVGHAATPPADGPALLTAYARDLVDAGFRAPVATDVMAWKYTKLLTNLANAVEALCGPLRDDDTLELAARADAEGRAVLRAAGLVALDDAVHDAARAGFRVEALAGQERGGGSSWQSLARGTGSIESDYLNGEIVLLGRLHGVPTPVNALLQRRARAAAATGRPPGAVAARDLLAAAAGRET</sequence>
<dbReference type="GO" id="GO:0008677">
    <property type="term" value="F:2-dehydropantoate 2-reductase activity"/>
    <property type="evidence" value="ECO:0007669"/>
    <property type="project" value="TreeGrafter"/>
</dbReference>
<dbReference type="Gene3D" id="1.10.1040.10">
    <property type="entry name" value="N-(1-d-carboxylethyl)-l-norvaline Dehydrogenase, domain 2"/>
    <property type="match status" value="1"/>
</dbReference>
<dbReference type="InterPro" id="IPR013332">
    <property type="entry name" value="KPR_N"/>
</dbReference>
<evidence type="ECO:0000256" key="1">
    <source>
        <dbReference type="ARBA" id="ARBA00007870"/>
    </source>
</evidence>
<evidence type="ECO:0000256" key="3">
    <source>
        <dbReference type="ARBA" id="ARBA00023002"/>
    </source>
</evidence>
<dbReference type="PANTHER" id="PTHR43765:SF2">
    <property type="entry name" value="2-DEHYDROPANTOATE 2-REDUCTASE"/>
    <property type="match status" value="1"/>
</dbReference>
<dbReference type="PANTHER" id="PTHR43765">
    <property type="entry name" value="2-DEHYDROPANTOATE 2-REDUCTASE-RELATED"/>
    <property type="match status" value="1"/>
</dbReference>
<dbReference type="EMBL" id="JABMCI010000054">
    <property type="protein sequence ID" value="NUU16750.1"/>
    <property type="molecule type" value="Genomic_DNA"/>
</dbReference>
<organism evidence="6 7">
    <name type="scientific">Cellulomonas humilata</name>
    <dbReference type="NCBI Taxonomy" id="144055"/>
    <lineage>
        <taxon>Bacteria</taxon>
        <taxon>Bacillati</taxon>
        <taxon>Actinomycetota</taxon>
        <taxon>Actinomycetes</taxon>
        <taxon>Micrococcales</taxon>
        <taxon>Cellulomonadaceae</taxon>
        <taxon>Cellulomonas</taxon>
    </lineage>
</organism>
<dbReference type="SUPFAM" id="SSF51735">
    <property type="entry name" value="NAD(P)-binding Rossmann-fold domains"/>
    <property type="match status" value="1"/>
</dbReference>
<dbReference type="InterPro" id="IPR036291">
    <property type="entry name" value="NAD(P)-bd_dom_sf"/>
</dbReference>
<keyword evidence="7" id="KW-1185">Reference proteome</keyword>
<comment type="caution">
    <text evidence="6">The sequence shown here is derived from an EMBL/GenBank/DDBJ whole genome shotgun (WGS) entry which is preliminary data.</text>
</comment>
<dbReference type="InterPro" id="IPR013752">
    <property type="entry name" value="KPA_reductase"/>
</dbReference>
<dbReference type="InterPro" id="IPR050838">
    <property type="entry name" value="Ketopantoate_reductase"/>
</dbReference>
<evidence type="ECO:0000256" key="2">
    <source>
        <dbReference type="ARBA" id="ARBA00022857"/>
    </source>
</evidence>
<gene>
    <name evidence="6" type="ORF">HP550_05745</name>
</gene>
<evidence type="ECO:0000259" key="4">
    <source>
        <dbReference type="Pfam" id="PF02558"/>
    </source>
</evidence>
<dbReference type="GO" id="GO:0050661">
    <property type="term" value="F:NADP binding"/>
    <property type="evidence" value="ECO:0007669"/>
    <property type="project" value="TreeGrafter"/>
</dbReference>
<dbReference type="InterPro" id="IPR008927">
    <property type="entry name" value="6-PGluconate_DH-like_C_sf"/>
</dbReference>
<accession>A0A7Y6DWX8</accession>
<evidence type="ECO:0000313" key="6">
    <source>
        <dbReference type="EMBL" id="NUU16750.1"/>
    </source>
</evidence>
<dbReference type="SUPFAM" id="SSF48179">
    <property type="entry name" value="6-phosphogluconate dehydrogenase C-terminal domain-like"/>
    <property type="match status" value="1"/>
</dbReference>
<dbReference type="Gene3D" id="3.40.50.720">
    <property type="entry name" value="NAD(P)-binding Rossmann-like Domain"/>
    <property type="match status" value="1"/>
</dbReference>
<evidence type="ECO:0000259" key="5">
    <source>
        <dbReference type="Pfam" id="PF08546"/>
    </source>
</evidence>
<comment type="similarity">
    <text evidence="1">Belongs to the ketopantoate reductase family.</text>
</comment>
<dbReference type="Pfam" id="PF08546">
    <property type="entry name" value="ApbA_C"/>
    <property type="match status" value="1"/>
</dbReference>
<protein>
    <submittedName>
        <fullName evidence="6">Ketopantoate reductase family protein</fullName>
    </submittedName>
</protein>
<proteinExistence type="inferred from homology"/>
<dbReference type="Proteomes" id="UP000565724">
    <property type="component" value="Unassembled WGS sequence"/>
</dbReference>
<feature type="domain" description="Ketopantoate reductase N-terminal" evidence="4">
    <location>
        <begin position="5"/>
        <end position="157"/>
    </location>
</feature>
<name>A0A7Y6DWX8_9CELL</name>
<reference evidence="6 7" key="1">
    <citation type="submission" date="2020-05" db="EMBL/GenBank/DDBJ databases">
        <title>Genome Sequencing of Type Strains.</title>
        <authorList>
            <person name="Lemaire J.F."/>
            <person name="Inderbitzin P."/>
            <person name="Gregorio O.A."/>
            <person name="Collins S.B."/>
            <person name="Wespe N."/>
            <person name="Knight-Connoni V."/>
        </authorList>
    </citation>
    <scope>NUCLEOTIDE SEQUENCE [LARGE SCALE GENOMIC DNA]</scope>
    <source>
        <strain evidence="6 7">ATCC 25174</strain>
    </source>
</reference>
<dbReference type="Pfam" id="PF02558">
    <property type="entry name" value="ApbA"/>
    <property type="match status" value="1"/>
</dbReference>
<dbReference type="RefSeq" id="WP_175346628.1">
    <property type="nucleotide sequence ID" value="NZ_JABMCI010000054.1"/>
</dbReference>
<evidence type="ECO:0000313" key="7">
    <source>
        <dbReference type="Proteomes" id="UP000565724"/>
    </source>
</evidence>
<dbReference type="InterPro" id="IPR013328">
    <property type="entry name" value="6PGD_dom2"/>
</dbReference>